<keyword evidence="1" id="KW-0067">ATP-binding</keyword>
<evidence type="ECO:0000313" key="4">
    <source>
        <dbReference type="Proteomes" id="UP000499080"/>
    </source>
</evidence>
<name>A0A4Y2X0S1_ARAVE</name>
<keyword evidence="1" id="KW-0378">Hydrolase</keyword>
<dbReference type="PANTHER" id="PTHR10492:SF57">
    <property type="entry name" value="ATP-DEPENDENT DNA HELICASE"/>
    <property type="match status" value="1"/>
</dbReference>
<dbReference type="GO" id="GO:0016887">
    <property type="term" value="F:ATP hydrolysis activity"/>
    <property type="evidence" value="ECO:0007669"/>
    <property type="project" value="RHEA"/>
</dbReference>
<dbReference type="Pfam" id="PF05970">
    <property type="entry name" value="PIF1"/>
    <property type="match status" value="1"/>
</dbReference>
<keyword evidence="1" id="KW-0227">DNA damage</keyword>
<comment type="catalytic activity">
    <reaction evidence="1">
        <text>ATP + H2O = ADP + phosphate + H(+)</text>
        <dbReference type="Rhea" id="RHEA:13065"/>
        <dbReference type="ChEBI" id="CHEBI:15377"/>
        <dbReference type="ChEBI" id="CHEBI:15378"/>
        <dbReference type="ChEBI" id="CHEBI:30616"/>
        <dbReference type="ChEBI" id="CHEBI:43474"/>
        <dbReference type="ChEBI" id="CHEBI:456216"/>
        <dbReference type="EC" id="5.6.2.3"/>
    </reaction>
</comment>
<keyword evidence="1" id="KW-0234">DNA repair</keyword>
<organism evidence="3 4">
    <name type="scientific">Araneus ventricosus</name>
    <name type="common">Orbweaver spider</name>
    <name type="synonym">Epeira ventricosa</name>
    <dbReference type="NCBI Taxonomy" id="182803"/>
    <lineage>
        <taxon>Eukaryota</taxon>
        <taxon>Metazoa</taxon>
        <taxon>Ecdysozoa</taxon>
        <taxon>Arthropoda</taxon>
        <taxon>Chelicerata</taxon>
        <taxon>Arachnida</taxon>
        <taxon>Araneae</taxon>
        <taxon>Araneomorphae</taxon>
        <taxon>Entelegynae</taxon>
        <taxon>Araneoidea</taxon>
        <taxon>Araneidae</taxon>
        <taxon>Araneus</taxon>
    </lineage>
</organism>
<dbReference type="EC" id="5.6.2.3" evidence="1"/>
<dbReference type="AlphaFoldDB" id="A0A4Y2X0S1"/>
<dbReference type="PANTHER" id="PTHR10492">
    <property type="match status" value="1"/>
</dbReference>
<gene>
    <name evidence="3" type="ORF">AVEN_121655_1</name>
</gene>
<dbReference type="EMBL" id="BGPR01069508">
    <property type="protein sequence ID" value="GBO43139.1"/>
    <property type="molecule type" value="Genomic_DNA"/>
</dbReference>
<dbReference type="OrthoDB" id="272985at2759"/>
<dbReference type="InterPro" id="IPR027417">
    <property type="entry name" value="P-loop_NTPase"/>
</dbReference>
<comment type="cofactor">
    <cofactor evidence="1">
        <name>Mg(2+)</name>
        <dbReference type="ChEBI" id="CHEBI:18420"/>
    </cofactor>
</comment>
<keyword evidence="1" id="KW-0233">DNA recombination</keyword>
<dbReference type="GO" id="GO:0005524">
    <property type="term" value="F:ATP binding"/>
    <property type="evidence" value="ECO:0007669"/>
    <property type="project" value="UniProtKB-KW"/>
</dbReference>
<dbReference type="GO" id="GO:0006281">
    <property type="term" value="P:DNA repair"/>
    <property type="evidence" value="ECO:0007669"/>
    <property type="project" value="UniProtKB-KW"/>
</dbReference>
<dbReference type="Gene3D" id="3.40.50.300">
    <property type="entry name" value="P-loop containing nucleotide triphosphate hydrolases"/>
    <property type="match status" value="1"/>
</dbReference>
<dbReference type="GO" id="GO:0006310">
    <property type="term" value="P:DNA recombination"/>
    <property type="evidence" value="ECO:0007669"/>
    <property type="project" value="UniProtKB-KW"/>
</dbReference>
<comment type="caution">
    <text evidence="3">The sequence shown here is derived from an EMBL/GenBank/DDBJ whole genome shotgun (WGS) entry which is preliminary data.</text>
</comment>
<keyword evidence="4" id="KW-1185">Reference proteome</keyword>
<comment type="similarity">
    <text evidence="1">Belongs to the helicase family.</text>
</comment>
<dbReference type="GO" id="GO:0000723">
    <property type="term" value="P:telomere maintenance"/>
    <property type="evidence" value="ECO:0007669"/>
    <property type="project" value="InterPro"/>
</dbReference>
<dbReference type="InterPro" id="IPR010285">
    <property type="entry name" value="DNA_helicase_pif1-like_DEAD"/>
</dbReference>
<evidence type="ECO:0000256" key="1">
    <source>
        <dbReference type="RuleBase" id="RU363044"/>
    </source>
</evidence>
<evidence type="ECO:0000313" key="3">
    <source>
        <dbReference type="EMBL" id="GBO43139.1"/>
    </source>
</evidence>
<proteinExistence type="inferred from homology"/>
<keyword evidence="1" id="KW-0347">Helicase</keyword>
<evidence type="ECO:0000259" key="2">
    <source>
        <dbReference type="Pfam" id="PF05970"/>
    </source>
</evidence>
<sequence>MQPVYFYDDEERQTMERAARRNTMLTAWFRLNGTDLDANRYFYADIPKHFDWKNYTWERRVRLGYRIVSRLYSVSPKDTERFHLRMLLFHVPGVNSFEELRTYDSVTMDSFKEACRAKNLLEDDVRGLGEIVVPIAWTGITAIILEGGRTSHSRFKLPVPILDNSSCSIGHNTEDGGFLKAVKLIIWDECTMTPHHALSVVGRLLRDLMNYYLPFGSKGFVLSDDWRQILSVVVHANRTTIIETFLKNSPLWSTFKQFSLVRNMRTEHDEQDFVDWFLHLDNRSLTNNCQLGEDVVKIPEECAVRDSIVDEIFCIVCY</sequence>
<protein>
    <recommendedName>
        <fullName evidence="1">ATP-dependent DNA helicase</fullName>
        <ecNumber evidence="1">5.6.2.3</ecNumber>
    </recommendedName>
</protein>
<feature type="domain" description="DNA helicase Pif1-like DEAD-box helicase" evidence="2">
    <location>
        <begin position="122"/>
        <end position="282"/>
    </location>
</feature>
<dbReference type="Proteomes" id="UP000499080">
    <property type="component" value="Unassembled WGS sequence"/>
</dbReference>
<accession>A0A4Y2X0S1</accession>
<keyword evidence="1" id="KW-0547">Nucleotide-binding</keyword>
<reference evidence="3 4" key="1">
    <citation type="journal article" date="2019" name="Sci. Rep.">
        <title>Orb-weaving spider Araneus ventricosus genome elucidates the spidroin gene catalogue.</title>
        <authorList>
            <person name="Kono N."/>
            <person name="Nakamura H."/>
            <person name="Ohtoshi R."/>
            <person name="Moran D.A.P."/>
            <person name="Shinohara A."/>
            <person name="Yoshida Y."/>
            <person name="Fujiwara M."/>
            <person name="Mori M."/>
            <person name="Tomita M."/>
            <person name="Arakawa K."/>
        </authorList>
    </citation>
    <scope>NUCLEOTIDE SEQUENCE [LARGE SCALE GENOMIC DNA]</scope>
</reference>
<dbReference type="GO" id="GO:0043139">
    <property type="term" value="F:5'-3' DNA helicase activity"/>
    <property type="evidence" value="ECO:0007669"/>
    <property type="project" value="UniProtKB-EC"/>
</dbReference>